<dbReference type="PROSITE" id="PS51257">
    <property type="entry name" value="PROKAR_LIPOPROTEIN"/>
    <property type="match status" value="1"/>
</dbReference>
<dbReference type="Proteomes" id="UP000256977">
    <property type="component" value="Unassembled WGS sequence"/>
</dbReference>
<evidence type="ECO:0000313" key="5">
    <source>
        <dbReference type="Proteomes" id="UP000256977"/>
    </source>
</evidence>
<name>A0A3D9KGK0_9BACL</name>
<accession>A0A3D9KGK0</accession>
<sequence length="547" mass="60336">MKKVSKFALLLSIALTTGAIATACSKDSSNGGASSSAAPSSQASSSSSSESSAGPITLKLWHPLNPNAQAVVQSLSDVEMVQEWEKKTNVKFKFEHPTGTGADAQQQFGVMVASGDLPDLIVWNMTNFQGGPAKLYQDGTIIKLNELIDQYAPNLKRILDENPQVAKQIKADNGDLYVFPNLKYGEYGKYKTFAGQMIRKDWLDELGLQSPETIDEWENVLRTIKEKKGIFPYTAEKDLLLGSRNSSDFMGAYGIGKEFYLDSGKVQYGPMQPAFKDYLARMQQWYKDGLIDPDYASNDGNAKTAKMASGKAAASFGYIGGSMGQWLPALQETVPNAMLAAVQYPVMNKGDEPKFTETGWEYSNVGALITSSNKNPAETIKALDYLFSDEGAVLKNFGVEDKTYTSVDGQPKYTDLILNNPDKLPIGQAMAKYFIANYPFPGLDDDRYNDQYYALDAQKDAVKVYAQYSNNAASVLIPPISLTPEEASEFAKIMTDVNTYRDEVVTKIIMGSAQVDSFDKALEQFKKMGIDRALELQQVAYDRFQQR</sequence>
<feature type="region of interest" description="Disordered" evidence="2">
    <location>
        <begin position="25"/>
        <end position="50"/>
    </location>
</feature>
<keyword evidence="1 3" id="KW-0732">Signal</keyword>
<dbReference type="AlphaFoldDB" id="A0A3D9KGK0"/>
<feature type="signal peptide" evidence="3">
    <location>
        <begin position="1"/>
        <end position="21"/>
    </location>
</feature>
<dbReference type="RefSeq" id="WP_116060252.1">
    <property type="nucleotide sequence ID" value="NZ_QRDZ01000005.1"/>
</dbReference>
<evidence type="ECO:0000313" key="4">
    <source>
        <dbReference type="EMBL" id="RED85256.1"/>
    </source>
</evidence>
<dbReference type="PANTHER" id="PTHR43649:SF33">
    <property type="entry name" value="POLYGALACTURONAN_RHAMNOGALACTURONAN-BINDING PROTEIN YTCQ"/>
    <property type="match status" value="1"/>
</dbReference>
<dbReference type="SUPFAM" id="SSF53850">
    <property type="entry name" value="Periplasmic binding protein-like II"/>
    <property type="match status" value="1"/>
</dbReference>
<dbReference type="PANTHER" id="PTHR43649">
    <property type="entry name" value="ARABINOSE-BINDING PROTEIN-RELATED"/>
    <property type="match status" value="1"/>
</dbReference>
<dbReference type="EMBL" id="QRDZ01000005">
    <property type="protein sequence ID" value="RED85256.1"/>
    <property type="molecule type" value="Genomic_DNA"/>
</dbReference>
<protein>
    <submittedName>
        <fullName evidence="4">Putative aldouronate transport system substrate-binding protein</fullName>
    </submittedName>
</protein>
<evidence type="ECO:0000256" key="3">
    <source>
        <dbReference type="SAM" id="SignalP"/>
    </source>
</evidence>
<keyword evidence="5" id="KW-1185">Reference proteome</keyword>
<dbReference type="OrthoDB" id="9787283at2"/>
<dbReference type="Gene3D" id="3.40.190.10">
    <property type="entry name" value="Periplasmic binding protein-like II"/>
    <property type="match status" value="2"/>
</dbReference>
<proteinExistence type="predicted"/>
<evidence type="ECO:0000256" key="2">
    <source>
        <dbReference type="SAM" id="MobiDB-lite"/>
    </source>
</evidence>
<evidence type="ECO:0000256" key="1">
    <source>
        <dbReference type="ARBA" id="ARBA00022729"/>
    </source>
</evidence>
<comment type="caution">
    <text evidence="4">The sequence shown here is derived from an EMBL/GenBank/DDBJ whole genome shotgun (WGS) entry which is preliminary data.</text>
</comment>
<feature type="chain" id="PRO_5039539751" evidence="3">
    <location>
        <begin position="22"/>
        <end position="547"/>
    </location>
</feature>
<organism evidence="4 5">
    <name type="scientific">Cohnella phaseoli</name>
    <dbReference type="NCBI Taxonomy" id="456490"/>
    <lineage>
        <taxon>Bacteria</taxon>
        <taxon>Bacillati</taxon>
        <taxon>Bacillota</taxon>
        <taxon>Bacilli</taxon>
        <taxon>Bacillales</taxon>
        <taxon>Paenibacillaceae</taxon>
        <taxon>Cohnella</taxon>
    </lineage>
</organism>
<dbReference type="InterPro" id="IPR050490">
    <property type="entry name" value="Bact_solute-bd_prot1"/>
</dbReference>
<reference evidence="4 5" key="1">
    <citation type="submission" date="2018-07" db="EMBL/GenBank/DDBJ databases">
        <title>Genomic Encyclopedia of Type Strains, Phase III (KMG-III): the genomes of soil and plant-associated and newly described type strains.</title>
        <authorList>
            <person name="Whitman W."/>
        </authorList>
    </citation>
    <scope>NUCLEOTIDE SEQUENCE [LARGE SCALE GENOMIC DNA]</scope>
    <source>
        <strain evidence="4 5">CECT 7287</strain>
    </source>
</reference>
<gene>
    <name evidence="4" type="ORF">DFP98_105267</name>
</gene>